<gene>
    <name evidence="2" type="ORF">F5891DRAFT_977369</name>
</gene>
<evidence type="ECO:0000313" key="3">
    <source>
        <dbReference type="Proteomes" id="UP001195769"/>
    </source>
</evidence>
<feature type="compositionally biased region" description="Polar residues" evidence="1">
    <location>
        <begin position="176"/>
        <end position="193"/>
    </location>
</feature>
<evidence type="ECO:0000256" key="1">
    <source>
        <dbReference type="SAM" id="MobiDB-lite"/>
    </source>
</evidence>
<sequence>MVLGSRSSRTIPIWFGLPEPFQTLIDFDFDNVGLNVKLLSSGFALLVNQATFSPVESPDNEIDASDIIFYNDSDDSVPLPQVPSSTQPTAKDAFSVLLQAGHTPALVTAGSRHSTHTSKPSAHIRDADNACAQPSSSSTASRKRVLSSATNPPAPKKAVMRFLSPLDSDEDPQKNHPVTSSSLNWTTRITTMK</sequence>
<dbReference type="RefSeq" id="XP_041229391.1">
    <property type="nucleotide sequence ID" value="XM_041376701.1"/>
</dbReference>
<comment type="caution">
    <text evidence="2">The sequence shown here is derived from an EMBL/GenBank/DDBJ whole genome shotgun (WGS) entry which is preliminary data.</text>
</comment>
<dbReference type="Proteomes" id="UP001195769">
    <property type="component" value="Unassembled WGS sequence"/>
</dbReference>
<evidence type="ECO:0000313" key="2">
    <source>
        <dbReference type="EMBL" id="KAG1903816.1"/>
    </source>
</evidence>
<dbReference type="AlphaFoldDB" id="A0AAD4ECV8"/>
<reference evidence="2" key="1">
    <citation type="journal article" date="2020" name="New Phytol.">
        <title>Comparative genomics reveals dynamic genome evolution in host specialist ectomycorrhizal fungi.</title>
        <authorList>
            <person name="Lofgren L.A."/>
            <person name="Nguyen N.H."/>
            <person name="Vilgalys R."/>
            <person name="Ruytinx J."/>
            <person name="Liao H.L."/>
            <person name="Branco S."/>
            <person name="Kuo A."/>
            <person name="LaButti K."/>
            <person name="Lipzen A."/>
            <person name="Andreopoulos W."/>
            <person name="Pangilinan J."/>
            <person name="Riley R."/>
            <person name="Hundley H."/>
            <person name="Na H."/>
            <person name="Barry K."/>
            <person name="Grigoriev I.V."/>
            <person name="Stajich J.E."/>
            <person name="Kennedy P.G."/>
        </authorList>
    </citation>
    <scope>NUCLEOTIDE SEQUENCE</scope>
    <source>
        <strain evidence="2">FC203</strain>
    </source>
</reference>
<accession>A0AAD4ECV8</accession>
<dbReference type="GeneID" id="64670999"/>
<proteinExistence type="predicted"/>
<protein>
    <submittedName>
        <fullName evidence="2">Uncharacterized protein</fullName>
    </submittedName>
</protein>
<keyword evidence="3" id="KW-1185">Reference proteome</keyword>
<dbReference type="EMBL" id="JABBWK010000011">
    <property type="protein sequence ID" value="KAG1903816.1"/>
    <property type="molecule type" value="Genomic_DNA"/>
</dbReference>
<feature type="region of interest" description="Disordered" evidence="1">
    <location>
        <begin position="107"/>
        <end position="193"/>
    </location>
</feature>
<name>A0AAD4ECV8_9AGAM</name>
<organism evidence="2 3">
    <name type="scientific">Suillus fuscotomentosus</name>
    <dbReference type="NCBI Taxonomy" id="1912939"/>
    <lineage>
        <taxon>Eukaryota</taxon>
        <taxon>Fungi</taxon>
        <taxon>Dikarya</taxon>
        <taxon>Basidiomycota</taxon>
        <taxon>Agaricomycotina</taxon>
        <taxon>Agaricomycetes</taxon>
        <taxon>Agaricomycetidae</taxon>
        <taxon>Boletales</taxon>
        <taxon>Suillineae</taxon>
        <taxon>Suillaceae</taxon>
        <taxon>Suillus</taxon>
    </lineage>
</organism>